<gene>
    <name evidence="2" type="ORF">LEP1GSC081_4192</name>
</gene>
<dbReference type="EMBL" id="AHMY02000041">
    <property type="protein sequence ID" value="EKO15544.1"/>
    <property type="molecule type" value="Genomic_DNA"/>
</dbReference>
<dbReference type="AlphaFoldDB" id="A0A0E2B2S8"/>
<sequence length="203" mass="23243">MGGGYHSRSPEEFKKFLEENRKRSSSGGKFSRIRLIFVLNLVLVILVIGMVARTTLPGAFTVQSSSSKVSLGSITFYVQSSREGKDGFPTFFLFMKNEYNSGATRFPDPTWKFRILLSNKEGLNCLDTFWKISERSIYPDKIEFERFRLNDDVIDSLPPDCKIKTSDSFLEKIFRRTSGKSGLKLEVTISHEEEREVLTIENL</sequence>
<feature type="transmembrane region" description="Helical" evidence="1">
    <location>
        <begin position="33"/>
        <end position="52"/>
    </location>
</feature>
<dbReference type="Proteomes" id="UP000006253">
    <property type="component" value="Unassembled WGS sequence"/>
</dbReference>
<proteinExistence type="predicted"/>
<keyword evidence="1" id="KW-1133">Transmembrane helix</keyword>
<evidence type="ECO:0000256" key="1">
    <source>
        <dbReference type="SAM" id="Phobius"/>
    </source>
</evidence>
<comment type="caution">
    <text evidence="2">The sequence shown here is derived from an EMBL/GenBank/DDBJ whole genome shotgun (WGS) entry which is preliminary data.</text>
</comment>
<organism evidence="2 3">
    <name type="scientific">Leptospira kirschneri str. H1</name>
    <dbReference type="NCBI Taxonomy" id="1049966"/>
    <lineage>
        <taxon>Bacteria</taxon>
        <taxon>Pseudomonadati</taxon>
        <taxon>Spirochaetota</taxon>
        <taxon>Spirochaetia</taxon>
        <taxon>Leptospirales</taxon>
        <taxon>Leptospiraceae</taxon>
        <taxon>Leptospira</taxon>
    </lineage>
</organism>
<reference evidence="2 3" key="1">
    <citation type="submission" date="2012-10" db="EMBL/GenBank/DDBJ databases">
        <authorList>
            <person name="Harkins D.M."/>
            <person name="Durkin A.S."/>
            <person name="Brinkac L.M."/>
            <person name="Selengut J.D."/>
            <person name="Sanka R."/>
            <person name="DePew J."/>
            <person name="Purushe J."/>
            <person name="Peacock S.J."/>
            <person name="Thaipadungpanit J."/>
            <person name="Wuthiekanun V.W."/>
            <person name="Day N.P."/>
            <person name="Vinetz J.M."/>
            <person name="Sutton G.G."/>
            <person name="Nelson W.C."/>
            <person name="Fouts D.E."/>
        </authorList>
    </citation>
    <scope>NUCLEOTIDE SEQUENCE [LARGE SCALE GENOMIC DNA]</scope>
    <source>
        <strain evidence="2 3">H1</strain>
    </source>
</reference>
<name>A0A0E2B2S8_9LEPT</name>
<evidence type="ECO:0000313" key="2">
    <source>
        <dbReference type="EMBL" id="EKO15544.1"/>
    </source>
</evidence>
<keyword evidence="1" id="KW-0472">Membrane</keyword>
<evidence type="ECO:0000313" key="3">
    <source>
        <dbReference type="Proteomes" id="UP000006253"/>
    </source>
</evidence>
<dbReference type="RefSeq" id="WP_004765564.1">
    <property type="nucleotide sequence ID" value="NZ_AHMY02000041.1"/>
</dbReference>
<accession>A0A0E2B2S8</accession>
<protein>
    <submittedName>
        <fullName evidence="2">Uncharacterized protein</fullName>
    </submittedName>
</protein>
<keyword evidence="1" id="KW-0812">Transmembrane</keyword>